<dbReference type="Gene3D" id="1.10.287.130">
    <property type="match status" value="1"/>
</dbReference>
<dbReference type="Pfam" id="PF02518">
    <property type="entry name" value="HATPase_c"/>
    <property type="match status" value="1"/>
</dbReference>
<evidence type="ECO:0000313" key="8">
    <source>
        <dbReference type="Proteomes" id="UP000606008"/>
    </source>
</evidence>
<protein>
    <recommendedName>
        <fullName evidence="2">histidine kinase</fullName>
        <ecNumber evidence="2">2.7.13.3</ecNumber>
    </recommendedName>
</protein>
<organism evidence="7 8">
    <name type="scientific">Fibrivirga algicola</name>
    <dbReference type="NCBI Taxonomy" id="2950420"/>
    <lineage>
        <taxon>Bacteria</taxon>
        <taxon>Pseudomonadati</taxon>
        <taxon>Bacteroidota</taxon>
        <taxon>Cytophagia</taxon>
        <taxon>Cytophagales</taxon>
        <taxon>Spirosomataceae</taxon>
        <taxon>Fibrivirga</taxon>
    </lineage>
</organism>
<evidence type="ECO:0000256" key="1">
    <source>
        <dbReference type="ARBA" id="ARBA00000085"/>
    </source>
</evidence>
<gene>
    <name evidence="7" type="ORF">F7231_11045</name>
</gene>
<dbReference type="SUPFAM" id="SSF47384">
    <property type="entry name" value="Homodimeric domain of signal transducing histidine kinase"/>
    <property type="match status" value="1"/>
</dbReference>
<dbReference type="InterPro" id="IPR036097">
    <property type="entry name" value="HisK_dim/P_sf"/>
</dbReference>
<dbReference type="InterPro" id="IPR052162">
    <property type="entry name" value="Sensor_kinase/Photoreceptor"/>
</dbReference>
<dbReference type="SUPFAM" id="SSF55874">
    <property type="entry name" value="ATPase domain of HSP90 chaperone/DNA topoisomerase II/histidine kinase"/>
    <property type="match status" value="1"/>
</dbReference>
<evidence type="ECO:0000256" key="2">
    <source>
        <dbReference type="ARBA" id="ARBA00012438"/>
    </source>
</evidence>
<evidence type="ECO:0000256" key="3">
    <source>
        <dbReference type="ARBA" id="ARBA00022553"/>
    </source>
</evidence>
<keyword evidence="4" id="KW-0808">Transferase</keyword>
<comment type="caution">
    <text evidence="7">The sequence shown here is derived from an EMBL/GenBank/DDBJ whole genome shotgun (WGS) entry which is preliminary data.</text>
</comment>
<dbReference type="SMART" id="SM00387">
    <property type="entry name" value="HATPase_c"/>
    <property type="match status" value="1"/>
</dbReference>
<dbReference type="EMBL" id="WAEL01000003">
    <property type="protein sequence ID" value="NID10707.1"/>
    <property type="molecule type" value="Genomic_DNA"/>
</dbReference>
<keyword evidence="8" id="KW-1185">Reference proteome</keyword>
<comment type="catalytic activity">
    <reaction evidence="1">
        <text>ATP + protein L-histidine = ADP + protein N-phospho-L-histidine.</text>
        <dbReference type="EC" id="2.7.13.3"/>
    </reaction>
</comment>
<dbReference type="InterPro" id="IPR004358">
    <property type="entry name" value="Sig_transdc_His_kin-like_C"/>
</dbReference>
<dbReference type="Proteomes" id="UP000606008">
    <property type="component" value="Unassembled WGS sequence"/>
</dbReference>
<dbReference type="InterPro" id="IPR005467">
    <property type="entry name" value="His_kinase_dom"/>
</dbReference>
<sequence>MLVLEFKQAPAAHFRVRQANVTGSELVEGIPHSLTGAVLDQLPLPFSSAELAGQLHQVLAHGEPASFRLAYPISDDTYTCQAMRIDEAVLVLSLERLEQEKAVLLDDVLEKMATGLIILQPICDGSGAIIDFQATLCNELAAHILGQSRELILSKPVSERYEKVHDNVFFHQYIAVAVSGVGLHQLMHLPTRDSWLDVSVSTYGDGLLVSFQDVTAGQQTASMLASVMRSSPAAVRYYETIRDSTGQIVDFMTSTGNELSIYESYRPHPSAVGRTLLDIYPHLKGDGTFDRYVTVVETGESAHFEMFYQLETQFTWFDCTAVPHGKGFVITVLDITPTKQAQLAQERQAALLTGVLNSSASSIVVLEPMYNDAAEIHDFRISLANPATQTLFTPFVGHTFDHELIQNQTLLTLFPASRNRDVFTALKAVITTKKPIYHSVDYSTLAVAYDYALTPFQTGVLMITTDITPLRAYQQKLEANNAALSRSNEYLQQFAYVASHDLQEPLRKIYSFGDLLLKHHANSLDTTGQDLLQRMQNAALRMQTLVKDLLDYSRLTTQQSPFQSVSMQGVIQDVLADLETTIRDKQATVAVDCHSLPTVPGDKTQLRQLVQNLVANAIKFTAPNQLPQVRITAELLTADRLPQPVQNKLMRRWISLRIADQGIGFDEVYQERIFELFHRLHGRSQYMGTGIGLAVVKKVVENHHGQITVQSQPGAGAAFTVYLPMDY</sequence>
<keyword evidence="3" id="KW-0597">Phosphoprotein</keyword>
<evidence type="ECO:0000313" key="7">
    <source>
        <dbReference type="EMBL" id="NID10707.1"/>
    </source>
</evidence>
<evidence type="ECO:0000256" key="4">
    <source>
        <dbReference type="ARBA" id="ARBA00022679"/>
    </source>
</evidence>
<dbReference type="InterPro" id="IPR036890">
    <property type="entry name" value="HATPase_C_sf"/>
</dbReference>
<keyword evidence="5 7" id="KW-0418">Kinase</keyword>
<dbReference type="Pfam" id="PF00512">
    <property type="entry name" value="HisKA"/>
    <property type="match status" value="1"/>
</dbReference>
<dbReference type="InterPro" id="IPR003661">
    <property type="entry name" value="HisK_dim/P_dom"/>
</dbReference>
<dbReference type="PANTHER" id="PTHR43304">
    <property type="entry name" value="PHYTOCHROME-LIKE PROTEIN CPH1"/>
    <property type="match status" value="1"/>
</dbReference>
<proteinExistence type="predicted"/>
<dbReference type="PRINTS" id="PR00344">
    <property type="entry name" value="BCTRLSENSOR"/>
</dbReference>
<dbReference type="PANTHER" id="PTHR43304:SF1">
    <property type="entry name" value="PAC DOMAIN-CONTAINING PROTEIN"/>
    <property type="match status" value="1"/>
</dbReference>
<dbReference type="CDD" id="cd00082">
    <property type="entry name" value="HisKA"/>
    <property type="match status" value="1"/>
</dbReference>
<evidence type="ECO:0000256" key="5">
    <source>
        <dbReference type="ARBA" id="ARBA00022777"/>
    </source>
</evidence>
<dbReference type="PROSITE" id="PS50109">
    <property type="entry name" value="HIS_KIN"/>
    <property type="match status" value="1"/>
</dbReference>
<name>A0ABX0QFB0_9BACT</name>
<dbReference type="Gene3D" id="3.30.450.20">
    <property type="entry name" value="PAS domain"/>
    <property type="match status" value="3"/>
</dbReference>
<dbReference type="Gene3D" id="3.30.565.10">
    <property type="entry name" value="Histidine kinase-like ATPase, C-terminal domain"/>
    <property type="match status" value="1"/>
</dbReference>
<feature type="domain" description="Histidine kinase" evidence="6">
    <location>
        <begin position="497"/>
        <end position="727"/>
    </location>
</feature>
<dbReference type="GO" id="GO:0016301">
    <property type="term" value="F:kinase activity"/>
    <property type="evidence" value="ECO:0007669"/>
    <property type="project" value="UniProtKB-KW"/>
</dbReference>
<dbReference type="EC" id="2.7.13.3" evidence="2"/>
<evidence type="ECO:0000259" key="6">
    <source>
        <dbReference type="PROSITE" id="PS50109"/>
    </source>
</evidence>
<reference evidence="7" key="1">
    <citation type="submission" date="2024-05" db="EMBL/GenBank/DDBJ databases">
        <authorList>
            <person name="Jung D.-H."/>
        </authorList>
    </citation>
    <scope>NUCLEOTIDE SEQUENCE</scope>
    <source>
        <strain evidence="7">JA-25</strain>
    </source>
</reference>
<dbReference type="SMART" id="SM00388">
    <property type="entry name" value="HisKA"/>
    <property type="match status" value="1"/>
</dbReference>
<dbReference type="InterPro" id="IPR003594">
    <property type="entry name" value="HATPase_dom"/>
</dbReference>
<accession>A0ABX0QFB0</accession>